<proteinExistence type="predicted"/>
<protein>
    <submittedName>
        <fullName evidence="1">IS1595 family transposase ISDeor2</fullName>
    </submittedName>
</protein>
<reference evidence="1" key="1">
    <citation type="submission" date="2019-08" db="EMBL/GenBank/DDBJ databases">
        <authorList>
            <person name="Kucharzyk K."/>
            <person name="Murdoch R.W."/>
            <person name="Higgins S."/>
            <person name="Loffler F."/>
        </authorList>
    </citation>
    <scope>NUCLEOTIDE SEQUENCE</scope>
</reference>
<name>A0A644TVW2_9ZZZZ</name>
<dbReference type="EMBL" id="VSSQ01000056">
    <property type="protein sequence ID" value="MPL71050.1"/>
    <property type="molecule type" value="Genomic_DNA"/>
</dbReference>
<organism evidence="1">
    <name type="scientific">bioreactor metagenome</name>
    <dbReference type="NCBI Taxonomy" id="1076179"/>
    <lineage>
        <taxon>unclassified sequences</taxon>
        <taxon>metagenomes</taxon>
        <taxon>ecological metagenomes</taxon>
    </lineage>
</organism>
<sequence length="81" mass="9368">MRLSAVDLAALQIAEIEGVNRNIVNRYLAAFRERIAHFCKGEVEVDESYFGTRRVRGFRGRCAKRKTIVFGLFKRNGRVYT</sequence>
<gene>
    <name evidence="1" type="ORF">SDC9_16818</name>
</gene>
<dbReference type="AlphaFoldDB" id="A0A644TVW2"/>
<accession>A0A644TVW2</accession>
<evidence type="ECO:0000313" key="1">
    <source>
        <dbReference type="EMBL" id="MPL71050.1"/>
    </source>
</evidence>
<comment type="caution">
    <text evidence="1">The sequence shown here is derived from an EMBL/GenBank/DDBJ whole genome shotgun (WGS) entry which is preliminary data.</text>
</comment>